<dbReference type="SMART" id="SM00967">
    <property type="entry name" value="SpoU_sub_bind"/>
    <property type="match status" value="1"/>
</dbReference>
<keyword evidence="6" id="KW-1185">Reference proteome</keyword>
<dbReference type="SUPFAM" id="SSF52980">
    <property type="entry name" value="Restriction endonuclease-like"/>
    <property type="match status" value="1"/>
</dbReference>
<dbReference type="InterPro" id="IPR029028">
    <property type="entry name" value="Alpha/beta_knot_MTases"/>
</dbReference>
<dbReference type="InterPro" id="IPR007569">
    <property type="entry name" value="DUF559"/>
</dbReference>
<evidence type="ECO:0000313" key="6">
    <source>
        <dbReference type="Proteomes" id="UP001501523"/>
    </source>
</evidence>
<dbReference type="Pfam" id="PF04480">
    <property type="entry name" value="DUF559"/>
    <property type="match status" value="1"/>
</dbReference>
<feature type="domain" description="RNA 2-O ribose methyltransferase substrate binding" evidence="4">
    <location>
        <begin position="152"/>
        <end position="227"/>
    </location>
</feature>
<dbReference type="InterPro" id="IPR001537">
    <property type="entry name" value="SpoU_MeTrfase"/>
</dbReference>
<dbReference type="PANTHER" id="PTHR46429">
    <property type="entry name" value="23S RRNA (GUANOSINE-2'-O-)-METHYLTRANSFERASE RLMB"/>
    <property type="match status" value="1"/>
</dbReference>
<dbReference type="Pfam" id="PF00588">
    <property type="entry name" value="SpoU_methylase"/>
    <property type="match status" value="1"/>
</dbReference>
<evidence type="ECO:0000259" key="4">
    <source>
        <dbReference type="SMART" id="SM00967"/>
    </source>
</evidence>
<dbReference type="EMBL" id="BAAAEU010000010">
    <property type="protein sequence ID" value="GAA0716765.1"/>
    <property type="molecule type" value="Genomic_DNA"/>
</dbReference>
<comment type="caution">
    <text evidence="5">The sequence shown here is derived from an EMBL/GenBank/DDBJ whole genome shotgun (WGS) entry which is preliminary data.</text>
</comment>
<dbReference type="Gene3D" id="3.40.960.10">
    <property type="entry name" value="VSR Endonuclease"/>
    <property type="match status" value="1"/>
</dbReference>
<dbReference type="Proteomes" id="UP001501523">
    <property type="component" value="Unassembled WGS sequence"/>
</dbReference>
<name>A0ABN1IM19_9GAMM</name>
<dbReference type="InterPro" id="IPR011335">
    <property type="entry name" value="Restrct_endonuc-II-like"/>
</dbReference>
<proteinExistence type="predicted"/>
<dbReference type="Pfam" id="PF08032">
    <property type="entry name" value="SpoU_sub_bind"/>
    <property type="match status" value="1"/>
</dbReference>
<accession>A0ABN1IM19</accession>
<dbReference type="InterPro" id="IPR029026">
    <property type="entry name" value="tRNA_m1G_MTases_N"/>
</dbReference>
<sequence length="396" mass="42887">MIVEIDGGQHGGERDARRDRWLSEQGFRLLRFWNNDVTSNIEGVYQRISEALQDMGHDKDRESPWARTRGARHPHPNPSPVKGEGLERTAPAPSRTEREGLKRTRGDEQGARRERPRSEVEESRRDRRSPPPLAGEGREGGKAPQAPPREVRLYGLNACLAAFAKRPEALRKVYLTEARIPALKPVLAWCVKHRLGYRIVEEADLDKLTASRHHEGVCFDLLRAPPVDLARWLATLPPKPAPSLLLWLDGVGNPHNLGALLRSAAHFGVDGVIVPADAGLDVSGAAARVAEGAAEVVPLVQAASASDALTALHSRGYALAATVPRDGVSLYATPLPQRLVLVFGAEGEGMSAALIEAADLRLTIPGSGAIESLNVAASVAVLLGECWRQSQASHIR</sequence>
<dbReference type="InterPro" id="IPR004441">
    <property type="entry name" value="rRNA_MeTrfase_TrmH"/>
</dbReference>
<dbReference type="CDD" id="cd18095">
    <property type="entry name" value="SpoU-like_rRNA-MTase"/>
    <property type="match status" value="1"/>
</dbReference>
<dbReference type="Gene3D" id="3.40.1280.10">
    <property type="match status" value="1"/>
</dbReference>
<dbReference type="InterPro" id="IPR013123">
    <property type="entry name" value="SpoU_subst-bd"/>
</dbReference>
<feature type="compositionally biased region" description="Basic and acidic residues" evidence="3">
    <location>
        <begin position="95"/>
        <end position="129"/>
    </location>
</feature>
<reference evidence="5 6" key="1">
    <citation type="journal article" date="2019" name="Int. J. Syst. Evol. Microbiol.">
        <title>The Global Catalogue of Microorganisms (GCM) 10K type strain sequencing project: providing services to taxonomists for standard genome sequencing and annotation.</title>
        <authorList>
            <consortium name="The Broad Institute Genomics Platform"/>
            <consortium name="The Broad Institute Genome Sequencing Center for Infectious Disease"/>
            <person name="Wu L."/>
            <person name="Ma J."/>
        </authorList>
    </citation>
    <scope>NUCLEOTIDE SEQUENCE [LARGE SCALE GENOMIC DNA]</scope>
    <source>
        <strain evidence="5 6">JCM 15421</strain>
    </source>
</reference>
<dbReference type="SUPFAM" id="SSF55315">
    <property type="entry name" value="L30e-like"/>
    <property type="match status" value="1"/>
</dbReference>
<dbReference type="PANTHER" id="PTHR46429:SF2">
    <property type="entry name" value="TRNA_RRNA METHYLTRANSFERASE"/>
    <property type="match status" value="1"/>
</dbReference>
<keyword evidence="2" id="KW-0808">Transferase</keyword>
<organism evidence="5 6">
    <name type="scientific">Dokdonella soli</name>
    <dbReference type="NCBI Taxonomy" id="529810"/>
    <lineage>
        <taxon>Bacteria</taxon>
        <taxon>Pseudomonadati</taxon>
        <taxon>Pseudomonadota</taxon>
        <taxon>Gammaproteobacteria</taxon>
        <taxon>Lysobacterales</taxon>
        <taxon>Rhodanobacteraceae</taxon>
        <taxon>Dokdonella</taxon>
    </lineage>
</organism>
<protein>
    <recommendedName>
        <fullName evidence="4">RNA 2-O ribose methyltransferase substrate binding domain-containing protein</fullName>
    </recommendedName>
</protein>
<feature type="region of interest" description="Disordered" evidence="3">
    <location>
        <begin position="56"/>
        <end position="148"/>
    </location>
</feature>
<evidence type="ECO:0000313" key="5">
    <source>
        <dbReference type="EMBL" id="GAA0716765.1"/>
    </source>
</evidence>
<dbReference type="InterPro" id="IPR029064">
    <property type="entry name" value="Ribosomal_eL30-like_sf"/>
</dbReference>
<gene>
    <name evidence="5" type="ORF">GCM10009105_23440</name>
</gene>
<dbReference type="SUPFAM" id="SSF75217">
    <property type="entry name" value="alpha/beta knot"/>
    <property type="match status" value="1"/>
</dbReference>
<evidence type="ECO:0000256" key="1">
    <source>
        <dbReference type="ARBA" id="ARBA00022603"/>
    </source>
</evidence>
<dbReference type="Gene3D" id="3.30.1330.30">
    <property type="match status" value="1"/>
</dbReference>
<evidence type="ECO:0000256" key="3">
    <source>
        <dbReference type="SAM" id="MobiDB-lite"/>
    </source>
</evidence>
<keyword evidence="1" id="KW-0489">Methyltransferase</keyword>
<evidence type="ECO:0000256" key="2">
    <source>
        <dbReference type="ARBA" id="ARBA00022679"/>
    </source>
</evidence>